<proteinExistence type="inferred from homology"/>
<evidence type="ECO:0000256" key="2">
    <source>
        <dbReference type="ARBA" id="ARBA00023002"/>
    </source>
</evidence>
<sequence>MIGKVALITGGASGLGRSITSRFAAAGAKVAIADVDFDGGQETEAMTRESGGEASFFHVDLSVAAEVEILVEDILKAFGRLDFACNNAGVLAQKIAPIAEFPEKDWDQVIRNNMKSVFLCMKYELRQMVKEGSGSIVNTASNYGLVGAGHGVNAYVASKHGVIGLTRAAALEYATKGIRVNAVCPGHVETPMTAGYLSDPDRRDEVLSRYPMGRLGTMEEITSTIFWLCSDEASFVTGHAMAVDGGYVAR</sequence>
<dbReference type="SUPFAM" id="SSF51735">
    <property type="entry name" value="NAD(P)-binding Rossmann-fold domains"/>
    <property type="match status" value="1"/>
</dbReference>
<dbReference type="Proteomes" id="UP000247465">
    <property type="component" value="Chromosome"/>
</dbReference>
<keyword evidence="2 3" id="KW-0560">Oxidoreductase</keyword>
<dbReference type="PROSITE" id="PS00061">
    <property type="entry name" value="ADH_SHORT"/>
    <property type="match status" value="1"/>
</dbReference>
<dbReference type="InterPro" id="IPR002347">
    <property type="entry name" value="SDR_fam"/>
</dbReference>
<dbReference type="AlphaFoldDB" id="A0A2Z4AG96"/>
<evidence type="ECO:0000313" key="3">
    <source>
        <dbReference type="EMBL" id="AWT60635.1"/>
    </source>
</evidence>
<dbReference type="Gene3D" id="3.40.50.720">
    <property type="entry name" value="NAD(P)-binding Rossmann-like Domain"/>
    <property type="match status" value="1"/>
</dbReference>
<dbReference type="Pfam" id="PF13561">
    <property type="entry name" value="adh_short_C2"/>
    <property type="match status" value="1"/>
</dbReference>
<accession>A0A2Z4AG96</accession>
<dbReference type="PANTHER" id="PTHR24321">
    <property type="entry name" value="DEHYDROGENASES, SHORT CHAIN"/>
    <property type="match status" value="1"/>
</dbReference>
<comment type="similarity">
    <text evidence="1">Belongs to the short-chain dehydrogenases/reductases (SDR) family.</text>
</comment>
<organism evidence="3 4">
    <name type="scientific">Candidatus Moanibacter tarae</name>
    <dbReference type="NCBI Taxonomy" id="2200854"/>
    <lineage>
        <taxon>Bacteria</taxon>
        <taxon>Pseudomonadati</taxon>
        <taxon>Verrucomicrobiota</taxon>
        <taxon>Opitutia</taxon>
        <taxon>Puniceicoccales</taxon>
        <taxon>Puniceicoccales incertae sedis</taxon>
        <taxon>Candidatus Moanibacter</taxon>
    </lineage>
</organism>
<evidence type="ECO:0000313" key="4">
    <source>
        <dbReference type="Proteomes" id="UP000247465"/>
    </source>
</evidence>
<dbReference type="GO" id="GO:0016491">
    <property type="term" value="F:oxidoreductase activity"/>
    <property type="evidence" value="ECO:0007669"/>
    <property type="project" value="UniProtKB-KW"/>
</dbReference>
<evidence type="ECO:0000256" key="1">
    <source>
        <dbReference type="ARBA" id="ARBA00006484"/>
    </source>
</evidence>
<dbReference type="NCBIfam" id="NF005559">
    <property type="entry name" value="PRK07231.1"/>
    <property type="match status" value="1"/>
</dbReference>
<dbReference type="PRINTS" id="PR00081">
    <property type="entry name" value="GDHRDH"/>
</dbReference>
<dbReference type="EC" id="1.1.1.-" evidence="3"/>
<dbReference type="KEGG" id="mtar:DF168_01852"/>
<dbReference type="FunFam" id="3.40.50.720:FF:000084">
    <property type="entry name" value="Short-chain dehydrogenase reductase"/>
    <property type="match status" value="1"/>
</dbReference>
<dbReference type="PANTHER" id="PTHR24321:SF8">
    <property type="entry name" value="ESTRADIOL 17-BETA-DEHYDROGENASE 8-RELATED"/>
    <property type="match status" value="1"/>
</dbReference>
<gene>
    <name evidence="3" type="primary">linC_2</name>
    <name evidence="3" type="ORF">DF168_01852</name>
</gene>
<dbReference type="InterPro" id="IPR020904">
    <property type="entry name" value="Sc_DH/Rdtase_CS"/>
</dbReference>
<dbReference type="EMBL" id="CP029803">
    <property type="protein sequence ID" value="AWT60635.1"/>
    <property type="molecule type" value="Genomic_DNA"/>
</dbReference>
<dbReference type="InterPro" id="IPR036291">
    <property type="entry name" value="NAD(P)-bd_dom_sf"/>
</dbReference>
<protein>
    <submittedName>
        <fullName evidence="3">2,5-dichloro-2,5-cyclohexadiene-1,4-diol dehydrogenase</fullName>
        <ecNumber evidence="3">1.1.1.-</ecNumber>
    </submittedName>
</protein>
<reference evidence="3 4" key="1">
    <citation type="submission" date="2018-06" db="EMBL/GenBank/DDBJ databases">
        <title>Draft Genome Sequence of a Novel Marine Bacterium Related to the Verrucomicrobia.</title>
        <authorList>
            <person name="Vosseberg J."/>
            <person name="Martijn J."/>
            <person name="Ettema T.J.G."/>
        </authorList>
    </citation>
    <scope>NUCLEOTIDE SEQUENCE [LARGE SCALE GENOMIC DNA]</scope>
    <source>
        <strain evidence="3">TARA_B100001123</strain>
    </source>
</reference>
<dbReference type="PRINTS" id="PR00080">
    <property type="entry name" value="SDRFAMILY"/>
</dbReference>
<name>A0A2Z4AG96_9BACT</name>